<feature type="compositionally biased region" description="Polar residues" evidence="1">
    <location>
        <begin position="191"/>
        <end position="200"/>
    </location>
</feature>
<sequence>MYRNRKTRLQNSTTPCSTNGSQSPPEHPNSQLMSPSNGHPSHPQPGPRVTLPVVSTSQPSTSPMPFNFSSFFHIPSPNMATGQPWVSPSVSSTHLQPQPLGLLGNESYLMKHSSFGQTLSYTPTLVEKPSPFVPNNDQRSPSSHNSQLQPPFSQPMPCRYIRCQSPYSNSQSQPSSNEAEETHSDDEDESNAMSDHSNPAQDPVVDHESFGKVVEIVDESRNVTKKKDFKSKDIHKLRDGDRVLVQFNVLGNQLEILEVR</sequence>
<feature type="compositionally biased region" description="Low complexity" evidence="1">
    <location>
        <begin position="164"/>
        <end position="177"/>
    </location>
</feature>
<dbReference type="AlphaFoldDB" id="A0A9Q1GPG8"/>
<proteinExistence type="predicted"/>
<name>A0A9Q1GPG8_9CARY</name>
<feature type="compositionally biased region" description="Low complexity" evidence="1">
    <location>
        <begin position="49"/>
        <end position="60"/>
    </location>
</feature>
<feature type="region of interest" description="Disordered" evidence="1">
    <location>
        <begin position="1"/>
        <end position="60"/>
    </location>
</feature>
<evidence type="ECO:0000313" key="3">
    <source>
        <dbReference type="Proteomes" id="UP001153076"/>
    </source>
</evidence>
<feature type="compositionally biased region" description="Polar residues" evidence="1">
    <location>
        <begin position="133"/>
        <end position="151"/>
    </location>
</feature>
<comment type="caution">
    <text evidence="2">The sequence shown here is derived from an EMBL/GenBank/DDBJ whole genome shotgun (WGS) entry which is preliminary data.</text>
</comment>
<feature type="region of interest" description="Disordered" evidence="1">
    <location>
        <begin position="126"/>
        <end position="206"/>
    </location>
</feature>
<evidence type="ECO:0000256" key="1">
    <source>
        <dbReference type="SAM" id="MobiDB-lite"/>
    </source>
</evidence>
<organism evidence="2 3">
    <name type="scientific">Carnegiea gigantea</name>
    <dbReference type="NCBI Taxonomy" id="171969"/>
    <lineage>
        <taxon>Eukaryota</taxon>
        <taxon>Viridiplantae</taxon>
        <taxon>Streptophyta</taxon>
        <taxon>Embryophyta</taxon>
        <taxon>Tracheophyta</taxon>
        <taxon>Spermatophyta</taxon>
        <taxon>Magnoliopsida</taxon>
        <taxon>eudicotyledons</taxon>
        <taxon>Gunneridae</taxon>
        <taxon>Pentapetalae</taxon>
        <taxon>Caryophyllales</taxon>
        <taxon>Cactineae</taxon>
        <taxon>Cactaceae</taxon>
        <taxon>Cactoideae</taxon>
        <taxon>Echinocereeae</taxon>
        <taxon>Carnegiea</taxon>
    </lineage>
</organism>
<dbReference type="EMBL" id="JAKOGI010001873">
    <property type="protein sequence ID" value="KAJ8423763.1"/>
    <property type="molecule type" value="Genomic_DNA"/>
</dbReference>
<reference evidence="2" key="1">
    <citation type="submission" date="2022-04" db="EMBL/GenBank/DDBJ databases">
        <title>Carnegiea gigantea Genome sequencing and assembly v2.</title>
        <authorList>
            <person name="Copetti D."/>
            <person name="Sanderson M.J."/>
            <person name="Burquez A."/>
            <person name="Wojciechowski M.F."/>
        </authorList>
    </citation>
    <scope>NUCLEOTIDE SEQUENCE</scope>
    <source>
        <strain evidence="2">SGP5-SGP5p</strain>
        <tissue evidence="2">Aerial part</tissue>
    </source>
</reference>
<evidence type="ECO:0000313" key="2">
    <source>
        <dbReference type="EMBL" id="KAJ8423763.1"/>
    </source>
</evidence>
<keyword evidence="3" id="KW-1185">Reference proteome</keyword>
<accession>A0A9Q1GPG8</accession>
<gene>
    <name evidence="2" type="ORF">Cgig2_021083</name>
</gene>
<protein>
    <submittedName>
        <fullName evidence="2">Uncharacterized protein</fullName>
    </submittedName>
</protein>
<feature type="compositionally biased region" description="Polar residues" evidence="1">
    <location>
        <begin position="9"/>
        <end position="39"/>
    </location>
</feature>
<dbReference type="Proteomes" id="UP001153076">
    <property type="component" value="Unassembled WGS sequence"/>
</dbReference>